<evidence type="ECO:0000313" key="2">
    <source>
        <dbReference type="Proteomes" id="UP000620633"/>
    </source>
</evidence>
<name>A0ABQ2SZ86_9DEIO</name>
<organism evidence="1 2">
    <name type="scientific">Deinococcus knuensis</name>
    <dbReference type="NCBI Taxonomy" id="1837380"/>
    <lineage>
        <taxon>Bacteria</taxon>
        <taxon>Thermotogati</taxon>
        <taxon>Deinococcota</taxon>
        <taxon>Deinococci</taxon>
        <taxon>Deinococcales</taxon>
        <taxon>Deinococcaceae</taxon>
        <taxon>Deinococcus</taxon>
    </lineage>
</organism>
<gene>
    <name evidence="1" type="ORF">GCM10008961_39370</name>
</gene>
<protein>
    <submittedName>
        <fullName evidence="1">Uncharacterized protein</fullName>
    </submittedName>
</protein>
<dbReference type="EMBL" id="BMQO01000051">
    <property type="protein sequence ID" value="GGS44811.1"/>
    <property type="molecule type" value="Genomic_DNA"/>
</dbReference>
<keyword evidence="2" id="KW-1185">Reference proteome</keyword>
<proteinExistence type="predicted"/>
<dbReference type="RefSeq" id="WP_189104697.1">
    <property type="nucleotide sequence ID" value="NZ_BMQO01000051.1"/>
</dbReference>
<reference evidence="2" key="1">
    <citation type="journal article" date="2019" name="Int. J. Syst. Evol. Microbiol.">
        <title>The Global Catalogue of Microorganisms (GCM) 10K type strain sequencing project: providing services to taxonomists for standard genome sequencing and annotation.</title>
        <authorList>
            <consortium name="The Broad Institute Genomics Platform"/>
            <consortium name="The Broad Institute Genome Sequencing Center for Infectious Disease"/>
            <person name="Wu L."/>
            <person name="Ma J."/>
        </authorList>
    </citation>
    <scope>NUCLEOTIDE SEQUENCE [LARGE SCALE GENOMIC DNA]</scope>
    <source>
        <strain evidence="2">JCM 31406</strain>
    </source>
</reference>
<comment type="caution">
    <text evidence="1">The sequence shown here is derived from an EMBL/GenBank/DDBJ whole genome shotgun (WGS) entry which is preliminary data.</text>
</comment>
<accession>A0ABQ2SZ86</accession>
<evidence type="ECO:0000313" key="1">
    <source>
        <dbReference type="EMBL" id="GGS44811.1"/>
    </source>
</evidence>
<dbReference type="Proteomes" id="UP000620633">
    <property type="component" value="Unassembled WGS sequence"/>
</dbReference>
<sequence length="82" mass="9088">MAEPRTFAQAWEILNGLWSNSEKLAALVRFLKEHAGSLSFDEEYQLRGALPGLMSESLLAVPRRKKGRRDAPVPVIPGLLSV</sequence>